<dbReference type="EMBL" id="GBRH01181150">
    <property type="protein sequence ID" value="JAE16746.1"/>
    <property type="molecule type" value="Transcribed_RNA"/>
</dbReference>
<reference evidence="1" key="2">
    <citation type="journal article" date="2015" name="Data Brief">
        <title>Shoot transcriptome of the giant reed, Arundo donax.</title>
        <authorList>
            <person name="Barrero R.A."/>
            <person name="Guerrero F.D."/>
            <person name="Moolhuijzen P."/>
            <person name="Goolsby J.A."/>
            <person name="Tidwell J."/>
            <person name="Bellgard S.E."/>
            <person name="Bellgard M.I."/>
        </authorList>
    </citation>
    <scope>NUCLEOTIDE SEQUENCE</scope>
    <source>
        <tissue evidence="1">Shoot tissue taken approximately 20 cm above the soil surface</tissue>
    </source>
</reference>
<proteinExistence type="predicted"/>
<accession>A0A0A9G2H6</accession>
<name>A0A0A9G2H6_ARUDO</name>
<sequence length="25" mass="2591">MPNISVVATTSTLFSISPVVECHAS</sequence>
<organism evidence="1">
    <name type="scientific">Arundo donax</name>
    <name type="common">Giant reed</name>
    <name type="synonym">Donax arundinaceus</name>
    <dbReference type="NCBI Taxonomy" id="35708"/>
    <lineage>
        <taxon>Eukaryota</taxon>
        <taxon>Viridiplantae</taxon>
        <taxon>Streptophyta</taxon>
        <taxon>Embryophyta</taxon>
        <taxon>Tracheophyta</taxon>
        <taxon>Spermatophyta</taxon>
        <taxon>Magnoliopsida</taxon>
        <taxon>Liliopsida</taxon>
        <taxon>Poales</taxon>
        <taxon>Poaceae</taxon>
        <taxon>PACMAD clade</taxon>
        <taxon>Arundinoideae</taxon>
        <taxon>Arundineae</taxon>
        <taxon>Arundo</taxon>
    </lineage>
</organism>
<evidence type="ECO:0000313" key="1">
    <source>
        <dbReference type="EMBL" id="JAE16746.1"/>
    </source>
</evidence>
<dbReference type="AlphaFoldDB" id="A0A0A9G2H6"/>
<protein>
    <submittedName>
        <fullName evidence="1">Uncharacterized protein</fullName>
    </submittedName>
</protein>
<reference evidence="1" key="1">
    <citation type="submission" date="2014-09" db="EMBL/GenBank/DDBJ databases">
        <authorList>
            <person name="Magalhaes I.L.F."/>
            <person name="Oliveira U."/>
            <person name="Santos F.R."/>
            <person name="Vidigal T.H.D.A."/>
            <person name="Brescovit A.D."/>
            <person name="Santos A.J."/>
        </authorList>
    </citation>
    <scope>NUCLEOTIDE SEQUENCE</scope>
    <source>
        <tissue evidence="1">Shoot tissue taken approximately 20 cm above the soil surface</tissue>
    </source>
</reference>